<feature type="domain" description="PknH-like extracellular" evidence="2">
    <location>
        <begin position="43"/>
        <end position="197"/>
    </location>
</feature>
<sequence>MPKATRSFLVSGVAALLVAGCTQSITGSAVRAVPGLDDDSLSPVDVETVVLDQAQMRAITGAGEDLSIIPSMDGKIPVDVEPFVKGAPPQCEWLFADSQTFGPDVEEFHKTTFQNPPDGALISEGVAAYRDAESARAAFDSLVGRVDTCGSTALGSALVGEWTSGRDTLTMRSGACGRDYRVKSVVMVEVTFCHFPGSVPDIVMTNILGNVPE</sequence>
<evidence type="ECO:0000313" key="3">
    <source>
        <dbReference type="EMBL" id="BBY90874.1"/>
    </source>
</evidence>
<evidence type="ECO:0000256" key="1">
    <source>
        <dbReference type="SAM" id="SignalP"/>
    </source>
</evidence>
<protein>
    <submittedName>
        <fullName evidence="3">Sensor domain-containing protein</fullName>
    </submittedName>
</protein>
<keyword evidence="4" id="KW-1185">Reference proteome</keyword>
<dbReference type="Pfam" id="PF14032">
    <property type="entry name" value="PknH_C"/>
    <property type="match status" value="1"/>
</dbReference>
<feature type="chain" id="PRO_5040801409" evidence="1">
    <location>
        <begin position="20"/>
        <end position="213"/>
    </location>
</feature>
<keyword evidence="1" id="KW-0732">Signal</keyword>
<gene>
    <name evidence="3" type="primary">lpqA</name>
    <name evidence="3" type="ORF">MGALJ_05430</name>
</gene>
<dbReference type="Gene3D" id="3.40.1000.70">
    <property type="entry name" value="PknH-like extracellular domain"/>
    <property type="match status" value="1"/>
</dbReference>
<evidence type="ECO:0000313" key="4">
    <source>
        <dbReference type="Proteomes" id="UP000465785"/>
    </source>
</evidence>
<feature type="signal peptide" evidence="1">
    <location>
        <begin position="1"/>
        <end position="19"/>
    </location>
</feature>
<proteinExistence type="predicted"/>
<dbReference type="InterPro" id="IPR026954">
    <property type="entry name" value="PknH-like_Extracell"/>
</dbReference>
<dbReference type="InterPro" id="IPR038232">
    <property type="entry name" value="PknH-like_Extracell_sf"/>
</dbReference>
<dbReference type="RefSeq" id="WP_163725700.1">
    <property type="nucleotide sequence ID" value="NZ_AP022601.1"/>
</dbReference>
<name>A0A9W4AYG5_9MYCO</name>
<dbReference type="KEGG" id="mgau:MGALJ_05430"/>
<evidence type="ECO:0000259" key="2">
    <source>
        <dbReference type="Pfam" id="PF14032"/>
    </source>
</evidence>
<dbReference type="Proteomes" id="UP000465785">
    <property type="component" value="Chromosome"/>
</dbReference>
<dbReference type="AlphaFoldDB" id="A0A9W4AYG5"/>
<organism evidence="3 4">
    <name type="scientific">Mycobacterium gallinarum</name>
    <dbReference type="NCBI Taxonomy" id="39689"/>
    <lineage>
        <taxon>Bacteria</taxon>
        <taxon>Bacillati</taxon>
        <taxon>Actinomycetota</taxon>
        <taxon>Actinomycetes</taxon>
        <taxon>Mycobacteriales</taxon>
        <taxon>Mycobacteriaceae</taxon>
        <taxon>Mycobacterium</taxon>
    </lineage>
</organism>
<dbReference type="PROSITE" id="PS51257">
    <property type="entry name" value="PROKAR_LIPOPROTEIN"/>
    <property type="match status" value="1"/>
</dbReference>
<dbReference type="EMBL" id="AP022601">
    <property type="protein sequence ID" value="BBY90874.1"/>
    <property type="molecule type" value="Genomic_DNA"/>
</dbReference>
<reference evidence="3 4" key="1">
    <citation type="journal article" date="2019" name="Emerg. Microbes Infect.">
        <title>Comprehensive subspecies identification of 175 nontuberculous mycobacteria species based on 7547 genomic profiles.</title>
        <authorList>
            <person name="Matsumoto Y."/>
            <person name="Kinjo T."/>
            <person name="Motooka D."/>
            <person name="Nabeya D."/>
            <person name="Jung N."/>
            <person name="Uechi K."/>
            <person name="Horii T."/>
            <person name="Iida T."/>
            <person name="Fujita J."/>
            <person name="Nakamura S."/>
        </authorList>
    </citation>
    <scope>NUCLEOTIDE SEQUENCE [LARGE SCALE GENOMIC DNA]</scope>
    <source>
        <strain evidence="3 4">JCM 6399</strain>
    </source>
</reference>
<accession>A0A9W4AYG5</accession>